<evidence type="ECO:0000313" key="3">
    <source>
        <dbReference type="Proteomes" id="UP001595990"/>
    </source>
</evidence>
<reference evidence="3" key="1">
    <citation type="journal article" date="2019" name="Int. J. Syst. Evol. Microbiol.">
        <title>The Global Catalogue of Microorganisms (GCM) 10K type strain sequencing project: providing services to taxonomists for standard genome sequencing and annotation.</title>
        <authorList>
            <consortium name="The Broad Institute Genomics Platform"/>
            <consortium name="The Broad Institute Genome Sequencing Center for Infectious Disease"/>
            <person name="Wu L."/>
            <person name="Ma J."/>
        </authorList>
    </citation>
    <scope>NUCLEOTIDE SEQUENCE [LARGE SCALE GENOMIC DNA]</scope>
    <source>
        <strain evidence="3">CECT 8064</strain>
    </source>
</reference>
<proteinExistence type="predicted"/>
<gene>
    <name evidence="2" type="ORF">ACFPEN_32130</name>
</gene>
<dbReference type="Proteomes" id="UP001595990">
    <property type="component" value="Unassembled WGS sequence"/>
</dbReference>
<sequence length="630" mass="66956">MNHPLPARPRWAADARYTQCAEGAYLRSTTEETVISGQEAHRLLDRLVPHLTGERTVAELTAALPGDQRELVHRLLGMLWRRGFVTDARPGLPHSLDTAERSTYAGEIALVGRRRDSAEYRFQQHRDRSLLLTGTTELLPWLVRAALRAGCRHIQVPRPALASLREHYREHRCDPAQRLSAAGESTPADAVVQLCATADEPELIALAERCSATGTPLAQALLADGEAWLNPAGAASAWRRLRAAAAPTTDQGAPPPPPGLVATQLLYQHFRQGTGLDPLPGLLRIDGPTLRTSRHRLVPHPADRPAAPGSAVTEVAAAEPVAPRTLLARAAALVDPRTGPLTALDEGDFVQFPLWVCGATVSDPFGLLPVPTPSDPSPQRPPRVTGHGPDRDTARLAALLAGLARYAALAVDRRRLAAGTTALDLHTGRTRTVPTEAAFPALTAPTAPTPSPPLGASAGLSWSQAVFDGLSQHCEARLTTMLTGGGHHPPQLDLTRLPVQHLTRQAGAVGTPTAHDLSGLLSVPACAIRLGSDTVLACGRTLTEAATRALERALLAWQSRTSGQPDYAPSTIPPLADTTAFSEARCAPATADDLARALRPHGRAAAVLLDHDPQVTAVLPFLVQIVLTDD</sequence>
<name>A0ABV9BTT8_9ACTN</name>
<dbReference type="EMBL" id="JBHSFS010000022">
    <property type="protein sequence ID" value="MFC4517547.1"/>
    <property type="molecule type" value="Genomic_DNA"/>
</dbReference>
<organism evidence="2 3">
    <name type="scientific">Streptomyces ehimensis</name>
    <dbReference type="NCBI Taxonomy" id="68195"/>
    <lineage>
        <taxon>Bacteria</taxon>
        <taxon>Bacillati</taxon>
        <taxon>Actinomycetota</taxon>
        <taxon>Actinomycetes</taxon>
        <taxon>Kitasatosporales</taxon>
        <taxon>Streptomycetaceae</taxon>
        <taxon>Streptomyces</taxon>
    </lineage>
</organism>
<feature type="region of interest" description="Disordered" evidence="1">
    <location>
        <begin position="369"/>
        <end position="390"/>
    </location>
</feature>
<keyword evidence="3" id="KW-1185">Reference proteome</keyword>
<comment type="caution">
    <text evidence="2">The sequence shown here is derived from an EMBL/GenBank/DDBJ whole genome shotgun (WGS) entry which is preliminary data.</text>
</comment>
<accession>A0ABV9BTT8</accession>
<protein>
    <recommendedName>
        <fullName evidence="4">YcaO domain-containing protein</fullName>
    </recommendedName>
</protein>
<feature type="compositionally biased region" description="Pro residues" evidence="1">
    <location>
        <begin position="370"/>
        <end position="381"/>
    </location>
</feature>
<dbReference type="RefSeq" id="WP_417924109.1">
    <property type="nucleotide sequence ID" value="NZ_JBHSFS010000022.1"/>
</dbReference>
<evidence type="ECO:0000256" key="1">
    <source>
        <dbReference type="SAM" id="MobiDB-lite"/>
    </source>
</evidence>
<dbReference type="Gene3D" id="3.90.930.60">
    <property type="match status" value="1"/>
</dbReference>
<evidence type="ECO:0000313" key="2">
    <source>
        <dbReference type="EMBL" id="MFC4517547.1"/>
    </source>
</evidence>
<evidence type="ECO:0008006" key="4">
    <source>
        <dbReference type="Google" id="ProtNLM"/>
    </source>
</evidence>